<evidence type="ECO:0000313" key="3">
    <source>
        <dbReference type="Proteomes" id="UP001152320"/>
    </source>
</evidence>
<evidence type="ECO:0000313" key="2">
    <source>
        <dbReference type="EMBL" id="KAJ8028642.1"/>
    </source>
</evidence>
<gene>
    <name evidence="2" type="ORF">HOLleu_30940</name>
</gene>
<dbReference type="Proteomes" id="UP001152320">
    <property type="component" value="Chromosome 15"/>
</dbReference>
<keyword evidence="1" id="KW-0472">Membrane</keyword>
<organism evidence="2 3">
    <name type="scientific">Holothuria leucospilota</name>
    <name type="common">Black long sea cucumber</name>
    <name type="synonym">Mertensiothuria leucospilota</name>
    <dbReference type="NCBI Taxonomy" id="206669"/>
    <lineage>
        <taxon>Eukaryota</taxon>
        <taxon>Metazoa</taxon>
        <taxon>Echinodermata</taxon>
        <taxon>Eleutherozoa</taxon>
        <taxon>Echinozoa</taxon>
        <taxon>Holothuroidea</taxon>
        <taxon>Aspidochirotacea</taxon>
        <taxon>Aspidochirotida</taxon>
        <taxon>Holothuriidae</taxon>
        <taxon>Holothuria</taxon>
    </lineage>
</organism>
<dbReference type="EMBL" id="JAIZAY010000015">
    <property type="protein sequence ID" value="KAJ8028642.1"/>
    <property type="molecule type" value="Genomic_DNA"/>
</dbReference>
<keyword evidence="1" id="KW-1133">Transmembrane helix</keyword>
<feature type="transmembrane region" description="Helical" evidence="1">
    <location>
        <begin position="20"/>
        <end position="37"/>
    </location>
</feature>
<evidence type="ECO:0000256" key="1">
    <source>
        <dbReference type="SAM" id="Phobius"/>
    </source>
</evidence>
<sequence length="87" mass="10083">MTTDRQYNMQSLYTPGSSEIMMVCVYVVICMCVQCFVSDHNTLRRRCSVHLYRSTWSNSILQLVNFVELHEQLSGWIQSCAVLAERA</sequence>
<keyword evidence="1" id="KW-0812">Transmembrane</keyword>
<dbReference type="AlphaFoldDB" id="A0A9Q1BL31"/>
<comment type="caution">
    <text evidence="2">The sequence shown here is derived from an EMBL/GenBank/DDBJ whole genome shotgun (WGS) entry which is preliminary data.</text>
</comment>
<reference evidence="2" key="1">
    <citation type="submission" date="2021-10" db="EMBL/GenBank/DDBJ databases">
        <title>Tropical sea cucumber genome reveals ecological adaptation and Cuvierian tubules defense mechanism.</title>
        <authorList>
            <person name="Chen T."/>
        </authorList>
    </citation>
    <scope>NUCLEOTIDE SEQUENCE</scope>
    <source>
        <strain evidence="2">Nanhai2018</strain>
        <tissue evidence="2">Muscle</tissue>
    </source>
</reference>
<keyword evidence="3" id="KW-1185">Reference proteome</keyword>
<accession>A0A9Q1BL31</accession>
<proteinExistence type="predicted"/>
<name>A0A9Q1BL31_HOLLE</name>
<protein>
    <submittedName>
        <fullName evidence="2">Uncharacterized protein</fullName>
    </submittedName>
</protein>